<feature type="region of interest" description="Disordered" evidence="1">
    <location>
        <begin position="1"/>
        <end position="74"/>
    </location>
</feature>
<gene>
    <name evidence="2" type="ORF">Tci_626390</name>
</gene>
<name>A0A699JRZ2_TANCI</name>
<feature type="compositionally biased region" description="Low complexity" evidence="1">
    <location>
        <begin position="31"/>
        <end position="40"/>
    </location>
</feature>
<organism evidence="2">
    <name type="scientific">Tanacetum cinerariifolium</name>
    <name type="common">Dalmatian daisy</name>
    <name type="synonym">Chrysanthemum cinerariifolium</name>
    <dbReference type="NCBI Taxonomy" id="118510"/>
    <lineage>
        <taxon>Eukaryota</taxon>
        <taxon>Viridiplantae</taxon>
        <taxon>Streptophyta</taxon>
        <taxon>Embryophyta</taxon>
        <taxon>Tracheophyta</taxon>
        <taxon>Spermatophyta</taxon>
        <taxon>Magnoliopsida</taxon>
        <taxon>eudicotyledons</taxon>
        <taxon>Gunneridae</taxon>
        <taxon>Pentapetalae</taxon>
        <taxon>asterids</taxon>
        <taxon>campanulids</taxon>
        <taxon>Asterales</taxon>
        <taxon>Asteraceae</taxon>
        <taxon>Asteroideae</taxon>
        <taxon>Anthemideae</taxon>
        <taxon>Anthemidinae</taxon>
        <taxon>Tanacetum</taxon>
    </lineage>
</organism>
<proteinExistence type="predicted"/>
<reference evidence="2" key="1">
    <citation type="journal article" date="2019" name="Sci. Rep.">
        <title>Draft genome of Tanacetum cinerariifolium, the natural source of mosquito coil.</title>
        <authorList>
            <person name="Yamashiro T."/>
            <person name="Shiraishi A."/>
            <person name="Satake H."/>
            <person name="Nakayama K."/>
        </authorList>
    </citation>
    <scope>NUCLEOTIDE SEQUENCE</scope>
</reference>
<protein>
    <submittedName>
        <fullName evidence="2">Uncharacterized protein</fullName>
    </submittedName>
</protein>
<accession>A0A699JRZ2</accession>
<comment type="caution">
    <text evidence="2">The sequence shown here is derived from an EMBL/GenBank/DDBJ whole genome shotgun (WGS) entry which is preliminary data.</text>
</comment>
<sequence>MRHHHHRSNITLSPSSSPRTPQHHQHRPHSRSTFPTTDPSSPDHHHPLSPTARVRLVLTETPQRLCLGERKNHG</sequence>
<evidence type="ECO:0000256" key="1">
    <source>
        <dbReference type="SAM" id="MobiDB-lite"/>
    </source>
</evidence>
<dbReference type="EMBL" id="BKCJ010442765">
    <property type="protein sequence ID" value="GFA54418.1"/>
    <property type="molecule type" value="Genomic_DNA"/>
</dbReference>
<evidence type="ECO:0000313" key="2">
    <source>
        <dbReference type="EMBL" id="GFA54418.1"/>
    </source>
</evidence>
<dbReference type="AlphaFoldDB" id="A0A699JRZ2"/>
<feature type="non-terminal residue" evidence="2">
    <location>
        <position position="74"/>
    </location>
</feature>
<feature type="compositionally biased region" description="Basic residues" evidence="1">
    <location>
        <begin position="21"/>
        <end position="30"/>
    </location>
</feature>